<keyword evidence="2 8" id="KW-0808">Transferase</keyword>
<proteinExistence type="predicted"/>
<dbReference type="SUPFAM" id="SSF56112">
    <property type="entry name" value="Protein kinase-like (PK-like)"/>
    <property type="match status" value="1"/>
</dbReference>
<dbReference type="InterPro" id="IPR011009">
    <property type="entry name" value="Kinase-like_dom_sf"/>
</dbReference>
<feature type="domain" description="Protein kinase" evidence="7">
    <location>
        <begin position="31"/>
        <end position="292"/>
    </location>
</feature>
<evidence type="ECO:0000313" key="9">
    <source>
        <dbReference type="Proteomes" id="UP000319383"/>
    </source>
</evidence>
<dbReference type="PROSITE" id="PS00108">
    <property type="entry name" value="PROTEIN_KINASE_ST"/>
    <property type="match status" value="1"/>
</dbReference>
<dbReference type="KEGG" id="sdyn:Mal52_23430"/>
<dbReference type="InterPro" id="IPR017441">
    <property type="entry name" value="Protein_kinase_ATP_BS"/>
</dbReference>
<dbReference type="GO" id="GO:0004691">
    <property type="term" value="F:cAMP-dependent protein kinase activity"/>
    <property type="evidence" value="ECO:0007669"/>
    <property type="project" value="TreeGrafter"/>
</dbReference>
<dbReference type="CDD" id="cd14014">
    <property type="entry name" value="STKc_PknB_like"/>
    <property type="match status" value="1"/>
</dbReference>
<dbReference type="EC" id="2.7.11.1" evidence="8"/>
<dbReference type="PANTHER" id="PTHR24353:SF143">
    <property type="entry name" value="PROTEIN KINASE DOMAIN-CONTAINING PROTEIN"/>
    <property type="match status" value="1"/>
</dbReference>
<dbReference type="EMBL" id="CP036276">
    <property type="protein sequence ID" value="QDU43866.1"/>
    <property type="molecule type" value="Genomic_DNA"/>
</dbReference>
<dbReference type="InterPro" id="IPR000719">
    <property type="entry name" value="Prot_kinase_dom"/>
</dbReference>
<accession>A0A517ZN24</accession>
<dbReference type="Gene3D" id="1.10.510.10">
    <property type="entry name" value="Transferase(Phosphotransferase) domain 1"/>
    <property type="match status" value="1"/>
</dbReference>
<dbReference type="Proteomes" id="UP000319383">
    <property type="component" value="Chromosome"/>
</dbReference>
<dbReference type="PANTHER" id="PTHR24353">
    <property type="entry name" value="CYCLIC NUCLEOTIDE-DEPENDENT PROTEIN KINASE"/>
    <property type="match status" value="1"/>
</dbReference>
<evidence type="ECO:0000259" key="7">
    <source>
        <dbReference type="PROSITE" id="PS50011"/>
    </source>
</evidence>
<dbReference type="InterPro" id="IPR008271">
    <property type="entry name" value="Ser/Thr_kinase_AS"/>
</dbReference>
<keyword evidence="3 6" id="KW-0547">Nucleotide-binding</keyword>
<protein>
    <submittedName>
        <fullName evidence="8">Serine/threonine-protein kinase PrkC</fullName>
        <ecNumber evidence="8">2.7.11.1</ecNumber>
    </submittedName>
</protein>
<evidence type="ECO:0000256" key="6">
    <source>
        <dbReference type="PROSITE-ProRule" id="PRU10141"/>
    </source>
</evidence>
<evidence type="ECO:0000256" key="5">
    <source>
        <dbReference type="ARBA" id="ARBA00022840"/>
    </source>
</evidence>
<gene>
    <name evidence="8" type="primary">prkC_5</name>
    <name evidence="8" type="ORF">Mal52_23430</name>
</gene>
<evidence type="ECO:0000256" key="3">
    <source>
        <dbReference type="ARBA" id="ARBA00022741"/>
    </source>
</evidence>
<dbReference type="PROSITE" id="PS50011">
    <property type="entry name" value="PROTEIN_KINASE_DOM"/>
    <property type="match status" value="1"/>
</dbReference>
<evidence type="ECO:0000313" key="8">
    <source>
        <dbReference type="EMBL" id="QDU43866.1"/>
    </source>
</evidence>
<evidence type="ECO:0000256" key="4">
    <source>
        <dbReference type="ARBA" id="ARBA00022777"/>
    </source>
</evidence>
<feature type="binding site" evidence="6">
    <location>
        <position position="60"/>
    </location>
    <ligand>
        <name>ATP</name>
        <dbReference type="ChEBI" id="CHEBI:30616"/>
    </ligand>
</feature>
<keyword evidence="1" id="KW-0723">Serine/threonine-protein kinase</keyword>
<name>A0A517ZN24_9PLAN</name>
<reference evidence="8 9" key="1">
    <citation type="submission" date="2019-02" db="EMBL/GenBank/DDBJ databases">
        <title>Deep-cultivation of Planctomycetes and their phenomic and genomic characterization uncovers novel biology.</title>
        <authorList>
            <person name="Wiegand S."/>
            <person name="Jogler M."/>
            <person name="Boedeker C."/>
            <person name="Pinto D."/>
            <person name="Vollmers J."/>
            <person name="Rivas-Marin E."/>
            <person name="Kohn T."/>
            <person name="Peeters S.H."/>
            <person name="Heuer A."/>
            <person name="Rast P."/>
            <person name="Oberbeckmann S."/>
            <person name="Bunk B."/>
            <person name="Jeske O."/>
            <person name="Meyerdierks A."/>
            <person name="Storesund J.E."/>
            <person name="Kallscheuer N."/>
            <person name="Luecker S."/>
            <person name="Lage O.M."/>
            <person name="Pohl T."/>
            <person name="Merkel B.J."/>
            <person name="Hornburger P."/>
            <person name="Mueller R.-W."/>
            <person name="Bruemmer F."/>
            <person name="Labrenz M."/>
            <person name="Spormann A.M."/>
            <person name="Op den Camp H."/>
            <person name="Overmann J."/>
            <person name="Amann R."/>
            <person name="Jetten M.S.M."/>
            <person name="Mascher T."/>
            <person name="Medema M.H."/>
            <person name="Devos D.P."/>
            <person name="Kaster A.-K."/>
            <person name="Ovreas L."/>
            <person name="Rohde M."/>
            <person name="Galperin M.Y."/>
            <person name="Jogler C."/>
        </authorList>
    </citation>
    <scope>NUCLEOTIDE SEQUENCE [LARGE SCALE GENOMIC DNA]</scope>
    <source>
        <strain evidence="8 9">Mal52</strain>
    </source>
</reference>
<dbReference type="GO" id="GO:0005952">
    <property type="term" value="C:cAMP-dependent protein kinase complex"/>
    <property type="evidence" value="ECO:0007669"/>
    <property type="project" value="TreeGrafter"/>
</dbReference>
<dbReference type="PROSITE" id="PS00107">
    <property type="entry name" value="PROTEIN_KINASE_ATP"/>
    <property type="match status" value="1"/>
</dbReference>
<evidence type="ECO:0000256" key="2">
    <source>
        <dbReference type="ARBA" id="ARBA00022679"/>
    </source>
</evidence>
<dbReference type="Gene3D" id="3.30.200.20">
    <property type="entry name" value="Phosphorylase Kinase, domain 1"/>
    <property type="match status" value="1"/>
</dbReference>
<sequence length="306" mass="33688">MASTVNSRVGKGTASPEERRAFVADLLPEEFVPLEFLGGGAMADVWRVTHRVSGEMFALKMLRADWADYTVTQRLLENEAEVGAAVNSRYVVKVFAADLESSPPYLLMEWLDGEILENVLREQGKLAYIDALWIARQCAEGLESLRQAGYTHGDIKPANLLLAPDGSLKLLDLGFARRCRKIDADQIPTVDILTGTPEYLAPEALSAEPSWGVARDIYSLGVTLFQMLTGRLPFQAQQPGDLLRSQLGATPPKVRQFAADVPRELEELVAAMLAKQPVRRPQSLERLIRVLMELELANISSNSAAA</sequence>
<dbReference type="GO" id="GO:0005524">
    <property type="term" value="F:ATP binding"/>
    <property type="evidence" value="ECO:0007669"/>
    <property type="project" value="UniProtKB-UniRule"/>
</dbReference>
<dbReference type="Pfam" id="PF00069">
    <property type="entry name" value="Pkinase"/>
    <property type="match status" value="1"/>
</dbReference>
<dbReference type="AlphaFoldDB" id="A0A517ZN24"/>
<evidence type="ECO:0000256" key="1">
    <source>
        <dbReference type="ARBA" id="ARBA00022527"/>
    </source>
</evidence>
<keyword evidence="5 6" id="KW-0067">ATP-binding</keyword>
<dbReference type="RefSeq" id="WP_145376150.1">
    <property type="nucleotide sequence ID" value="NZ_CP036276.1"/>
</dbReference>
<keyword evidence="4 8" id="KW-0418">Kinase</keyword>
<organism evidence="8 9">
    <name type="scientific">Symmachiella dynata</name>
    <dbReference type="NCBI Taxonomy" id="2527995"/>
    <lineage>
        <taxon>Bacteria</taxon>
        <taxon>Pseudomonadati</taxon>
        <taxon>Planctomycetota</taxon>
        <taxon>Planctomycetia</taxon>
        <taxon>Planctomycetales</taxon>
        <taxon>Planctomycetaceae</taxon>
        <taxon>Symmachiella</taxon>
    </lineage>
</organism>
<dbReference type="SMART" id="SM00220">
    <property type="entry name" value="S_TKc"/>
    <property type="match status" value="1"/>
</dbReference>
<keyword evidence="9" id="KW-1185">Reference proteome</keyword>